<gene>
    <name evidence="8" type="primary">Contig2428.g2617</name>
    <name evidence="8" type="ORF">STYLEM_14089</name>
</gene>
<feature type="transmembrane region" description="Helical" evidence="6">
    <location>
        <begin position="559"/>
        <end position="580"/>
    </location>
</feature>
<keyword evidence="2" id="KW-1003">Cell membrane</keyword>
<dbReference type="PANTHER" id="PTHR32522:SF5">
    <property type="entry name" value="ABC3 TRANSPORTER PERMEASE PROTEIN DOMAIN-CONTAINING PROTEIN"/>
    <property type="match status" value="1"/>
</dbReference>
<dbReference type="Pfam" id="PF02687">
    <property type="entry name" value="FtsX"/>
    <property type="match status" value="2"/>
</dbReference>
<feature type="transmembrane region" description="Helical" evidence="6">
    <location>
        <begin position="933"/>
        <end position="958"/>
    </location>
</feature>
<reference evidence="8 9" key="1">
    <citation type="submission" date="2014-06" db="EMBL/GenBank/DDBJ databases">
        <authorList>
            <person name="Swart Estienne"/>
        </authorList>
    </citation>
    <scope>NUCLEOTIDE SEQUENCE [LARGE SCALE GENOMIC DNA]</scope>
    <source>
        <strain evidence="8 9">130c</strain>
    </source>
</reference>
<feature type="transmembrane region" description="Helical" evidence="6">
    <location>
        <begin position="596"/>
        <end position="629"/>
    </location>
</feature>
<sequence length="1062" mass="123390">MRNQQQKPEAINESQEDFCDYSFDQKTEDLNDRTENEIDNSQCDLKSESLEINDHPSFSERQFMSVDPIDFDQKCWPTTKFFTMYQWRDLRRHKCHFCLALCSVFIIVLSTLIVTSVVNKGPVIFLKMAEANHGEIDAFISPAGYDFPTQTKQQEFLNFTAVQQAIKPKSFNLSPRKLFCGTRLTKIDRDREKEMLKLQKPIQQKTDQTKTERAFLKVQDPNMSIENQNQNGKFIGDIAHLEIKIENLYRQFIKNYNNQENLTEEMKIDQPKYFEFTKTQCKIKATIDQSYGKFREDDMENLLIMEYSEFMNQIIQRLPNEILRHQDLRDYIDKQENVRLDHYADHLVMTMPYPRINWYSNSNYDDTQNYVIEHINQLVKTVGFYPVQVKTFLLKEMMKYNIALLLFSLIFNLVLLIFIVISILLIYSLIMIGVEQKTFETGIMRMVGISKKGLILMVLLQSSMFVTPALILALVMSIPSLAIGYSYVFDESEGNGYEPYPTFRAIFFSFIVGVLIPILSSIIPLMKVMSQNLTEALSYERSRVKAIYIEILRADKVHLLPQIAFGILTFIYGLLIYYVLPLSMLTYNLGLILDLFFLILMGMLFGLCVIAINLQNTLEIILTYIFLFWEKKSMKLMVLNNLKAHLVRNRLTASIFSMALSFIIFVMVSYKLQMQNRDSSRNNWYGSVPTFGSRNQKAINPVYIDPVLRRNANIIDSFTYFTYDMHEMDDSLVGRTMITNRARVQQFKINLNGVQPNIFEPSEGNFLDLAFKSTGLSIGEQLYSSRGNQGAAIGTFILKTLMQEPSRQNWDKQVRIELYLENSQFVKYQLRPVVMLNQAPMFQMTDREEISPKYGHSMLVSLPMFTHYAGVNLDQLKYQRVSIKLNDKATREDEQRLYFEIKRACPGIYSQQIWLASKYRDNVEQVDFIVSSLFNVIIAITMLLCFFSLSSSMSANLYDQSKEIAILRAVGLKKSRVIFLYIYEAFILVVASSLLGTLVGTAIGWSMTIQFSMFQRMPLQFFFPWKQLLVVFLIAIFCAILSTYGPVRQLMKLKIANLLKLA</sequence>
<keyword evidence="5 6" id="KW-0472">Membrane</keyword>
<comment type="subcellular location">
    <subcellularLocation>
        <location evidence="1">Cell membrane</location>
        <topology evidence="1">Multi-pass membrane protein</topology>
    </subcellularLocation>
</comment>
<evidence type="ECO:0000256" key="3">
    <source>
        <dbReference type="ARBA" id="ARBA00022692"/>
    </source>
</evidence>
<keyword evidence="3 6" id="KW-0812">Transmembrane</keyword>
<feature type="transmembrane region" description="Helical" evidence="6">
    <location>
        <begin position="650"/>
        <end position="670"/>
    </location>
</feature>
<protein>
    <submittedName>
        <fullName evidence="8">Family protein</fullName>
    </submittedName>
</protein>
<accession>A0A078AS71</accession>
<keyword evidence="9" id="KW-1185">Reference proteome</keyword>
<evidence type="ECO:0000256" key="5">
    <source>
        <dbReference type="ARBA" id="ARBA00023136"/>
    </source>
</evidence>
<feature type="domain" description="ABC3 transporter permease C-terminal" evidence="7">
    <location>
        <begin position="935"/>
        <end position="1054"/>
    </location>
</feature>
<dbReference type="GO" id="GO:0005886">
    <property type="term" value="C:plasma membrane"/>
    <property type="evidence" value="ECO:0007669"/>
    <property type="project" value="UniProtKB-SubCell"/>
</dbReference>
<dbReference type="InterPro" id="IPR003838">
    <property type="entry name" value="ABC3_permease_C"/>
</dbReference>
<dbReference type="EMBL" id="CCKQ01013368">
    <property type="protein sequence ID" value="CDW85019.1"/>
    <property type="molecule type" value="Genomic_DNA"/>
</dbReference>
<dbReference type="OrthoDB" id="313105at2759"/>
<evidence type="ECO:0000256" key="2">
    <source>
        <dbReference type="ARBA" id="ARBA00022475"/>
    </source>
</evidence>
<feature type="domain" description="ABC3 transporter permease C-terminal" evidence="7">
    <location>
        <begin position="413"/>
        <end position="532"/>
    </location>
</feature>
<evidence type="ECO:0000256" key="6">
    <source>
        <dbReference type="SAM" id="Phobius"/>
    </source>
</evidence>
<organism evidence="8 9">
    <name type="scientific">Stylonychia lemnae</name>
    <name type="common">Ciliate</name>
    <dbReference type="NCBI Taxonomy" id="5949"/>
    <lineage>
        <taxon>Eukaryota</taxon>
        <taxon>Sar</taxon>
        <taxon>Alveolata</taxon>
        <taxon>Ciliophora</taxon>
        <taxon>Intramacronucleata</taxon>
        <taxon>Spirotrichea</taxon>
        <taxon>Stichotrichia</taxon>
        <taxon>Sporadotrichida</taxon>
        <taxon>Oxytrichidae</taxon>
        <taxon>Stylonychinae</taxon>
        <taxon>Stylonychia</taxon>
    </lineage>
</organism>
<feature type="transmembrane region" description="Helical" evidence="6">
    <location>
        <begin position="402"/>
        <end position="434"/>
    </location>
</feature>
<evidence type="ECO:0000313" key="8">
    <source>
        <dbReference type="EMBL" id="CDW85019.1"/>
    </source>
</evidence>
<evidence type="ECO:0000259" key="7">
    <source>
        <dbReference type="Pfam" id="PF02687"/>
    </source>
</evidence>
<proteinExistence type="predicted"/>
<feature type="transmembrane region" description="Helical" evidence="6">
    <location>
        <begin position="505"/>
        <end position="525"/>
    </location>
</feature>
<keyword evidence="4 6" id="KW-1133">Transmembrane helix</keyword>
<feature type="transmembrane region" description="Helical" evidence="6">
    <location>
        <begin position="97"/>
        <end position="118"/>
    </location>
</feature>
<dbReference type="PANTHER" id="PTHR32522">
    <property type="match status" value="1"/>
</dbReference>
<dbReference type="InParanoid" id="A0A078AS71"/>
<name>A0A078AS71_STYLE</name>
<evidence type="ECO:0000256" key="1">
    <source>
        <dbReference type="ARBA" id="ARBA00004651"/>
    </source>
</evidence>
<feature type="transmembrane region" description="Helical" evidence="6">
    <location>
        <begin position="1025"/>
        <end position="1044"/>
    </location>
</feature>
<dbReference type="OMA" id="VIEHINQ"/>
<evidence type="ECO:0000313" key="9">
    <source>
        <dbReference type="Proteomes" id="UP000039865"/>
    </source>
</evidence>
<feature type="transmembrane region" description="Helical" evidence="6">
    <location>
        <begin position="978"/>
        <end position="1005"/>
    </location>
</feature>
<dbReference type="Proteomes" id="UP000039865">
    <property type="component" value="Unassembled WGS sequence"/>
</dbReference>
<evidence type="ECO:0000256" key="4">
    <source>
        <dbReference type="ARBA" id="ARBA00022989"/>
    </source>
</evidence>
<feature type="transmembrane region" description="Helical" evidence="6">
    <location>
        <begin position="454"/>
        <end position="485"/>
    </location>
</feature>
<dbReference type="AlphaFoldDB" id="A0A078AS71"/>